<dbReference type="UniPathway" id="UPA00379">
    <property type="reaction ID" value="UER00549"/>
</dbReference>
<dbReference type="GO" id="GO:0019556">
    <property type="term" value="P:L-histidine catabolic process to glutamate and formamide"/>
    <property type="evidence" value="ECO:0007669"/>
    <property type="project" value="UniProtKB-UniPathway"/>
</dbReference>
<dbReference type="HAMAP" id="MF_00229">
    <property type="entry name" value="His_ammonia_lyase"/>
    <property type="match status" value="1"/>
</dbReference>
<dbReference type="InterPro" id="IPR008948">
    <property type="entry name" value="L-Aspartase-like"/>
</dbReference>
<dbReference type="PROSITE" id="PS00488">
    <property type="entry name" value="PAL_HISTIDASE"/>
    <property type="match status" value="1"/>
</dbReference>
<name>A0A1N7IKX3_9BACL</name>
<dbReference type="InterPro" id="IPR005921">
    <property type="entry name" value="HutH"/>
</dbReference>
<feature type="modified residue" description="2,3-didehydroalanine (Ser)" evidence="6">
    <location>
        <position position="148"/>
    </location>
</feature>
<dbReference type="PANTHER" id="PTHR10362">
    <property type="entry name" value="HISTIDINE AMMONIA-LYASE"/>
    <property type="match status" value="1"/>
</dbReference>
<dbReference type="Gene3D" id="1.20.200.10">
    <property type="entry name" value="Fumarase/aspartase (Central domain)"/>
    <property type="match status" value="1"/>
</dbReference>
<accession>A0A1N7IKX3</accession>
<dbReference type="EC" id="4.3.1.3" evidence="2 6"/>
<evidence type="ECO:0000256" key="3">
    <source>
        <dbReference type="ARBA" id="ARBA00022808"/>
    </source>
</evidence>
<evidence type="ECO:0000256" key="7">
    <source>
        <dbReference type="RuleBase" id="RU003954"/>
    </source>
</evidence>
<protein>
    <recommendedName>
        <fullName evidence="2 6">Histidine ammonia-lyase</fullName>
        <shortName evidence="6">Histidase</shortName>
        <ecNumber evidence="2 6">4.3.1.3</ecNumber>
    </recommendedName>
</protein>
<evidence type="ECO:0000256" key="1">
    <source>
        <dbReference type="ARBA" id="ARBA00005113"/>
    </source>
</evidence>
<organism evidence="10 11">
    <name type="scientific">Kroppenstedtia eburnea</name>
    <dbReference type="NCBI Taxonomy" id="714067"/>
    <lineage>
        <taxon>Bacteria</taxon>
        <taxon>Bacillati</taxon>
        <taxon>Bacillota</taxon>
        <taxon>Bacilli</taxon>
        <taxon>Bacillales</taxon>
        <taxon>Thermoactinomycetaceae</taxon>
        <taxon>Kroppenstedtia</taxon>
    </lineage>
</organism>
<dbReference type="NCBIfam" id="TIGR01225">
    <property type="entry name" value="hutH"/>
    <property type="match status" value="1"/>
</dbReference>
<keyword evidence="11" id="KW-1185">Reference proteome</keyword>
<dbReference type="AlphaFoldDB" id="A0A1N7IKX3"/>
<gene>
    <name evidence="6" type="primary">hutH</name>
    <name evidence="10" type="ORF">SAMN05421790_10146</name>
</gene>
<dbReference type="CDD" id="cd00332">
    <property type="entry name" value="PAL-HAL"/>
    <property type="match status" value="1"/>
</dbReference>
<dbReference type="SUPFAM" id="SSF48557">
    <property type="entry name" value="L-aspartase-like"/>
    <property type="match status" value="1"/>
</dbReference>
<evidence type="ECO:0000256" key="8">
    <source>
        <dbReference type="RuleBase" id="RU004479"/>
    </source>
</evidence>
<dbReference type="FunFam" id="1.10.275.10:FF:000005">
    <property type="entry name" value="Histidine ammonia-lyase"/>
    <property type="match status" value="1"/>
</dbReference>
<comment type="pathway">
    <text evidence="1 6 8">Amino-acid degradation; L-histidine degradation into L-glutamate; N-formimidoyl-L-glutamate from L-histidine: step 1/3.</text>
</comment>
<dbReference type="Gene3D" id="1.10.275.10">
    <property type="entry name" value="Fumarase/aspartase (N-terminal domain)"/>
    <property type="match status" value="1"/>
</dbReference>
<dbReference type="InterPro" id="IPR022313">
    <property type="entry name" value="Phe/His_NH3-lyase_AS"/>
</dbReference>
<evidence type="ECO:0000313" key="11">
    <source>
        <dbReference type="Proteomes" id="UP000186795"/>
    </source>
</evidence>
<evidence type="ECO:0000256" key="4">
    <source>
        <dbReference type="ARBA" id="ARBA00023239"/>
    </source>
</evidence>
<evidence type="ECO:0000256" key="2">
    <source>
        <dbReference type="ARBA" id="ARBA00012994"/>
    </source>
</evidence>
<dbReference type="Proteomes" id="UP000186795">
    <property type="component" value="Unassembled WGS sequence"/>
</dbReference>
<evidence type="ECO:0000313" key="10">
    <source>
        <dbReference type="EMBL" id="SIS37725.1"/>
    </source>
</evidence>
<comment type="subcellular location">
    <subcellularLocation>
        <location evidence="6 9">Cytoplasm</location>
    </subcellularLocation>
</comment>
<sequence length="513" mass="55058">MPTLPATISLNGEELTLQEFEQVVRLGAPVSLSESAVEKMNRSRSTVESLVRDGRTVYGITTGFGKFSDTLIDRSQSAELQINLIRSHACGAGEPLDEETVRGMMLLRANALAKGYSGIRPVTVETLIQLLNNHIHPVIPSQGSLGASGDLAPLAHMSLPLLGEGEVIRHGRRMDAATALEQAGISPVRLEAKEGLALINGTQMMASLTALSILDTHRLLLAADVIAAMTLEALGGIPHAFHPLLHAARGQQGQIETARRMRQLLSGSQRTTRPGEKRVQDAYSLRCIPQVHGASLDAYHYVQEVVVRELNAATDNPLLFPGEGEVISGGNFHGQPLALAADFLAIAVAELGSISERRTERLVNPQLSGLPAFLTRNGGLHSGYMILQYLAASLVSENKTLCHPASVDSIPSSANQEDHVSMGSIAARKLRAVIQNVTRTLAVEYLCAAQALEYGEGRLGTGTEAAYRLIREQIPPLTDDRVGHPDVEEAAGLIRSGRLDEAVRKNIQPDLDS</sequence>
<reference evidence="11" key="1">
    <citation type="submission" date="2017-01" db="EMBL/GenBank/DDBJ databases">
        <authorList>
            <person name="Varghese N."/>
            <person name="Submissions S."/>
        </authorList>
    </citation>
    <scope>NUCLEOTIDE SEQUENCE [LARGE SCALE GENOMIC DNA]</scope>
    <source>
        <strain evidence="11">DSM 45196</strain>
    </source>
</reference>
<dbReference type="NCBIfam" id="NF006871">
    <property type="entry name" value="PRK09367.1"/>
    <property type="match status" value="1"/>
</dbReference>
<dbReference type="Pfam" id="PF00221">
    <property type="entry name" value="Lyase_aromatic"/>
    <property type="match status" value="1"/>
</dbReference>
<dbReference type="EMBL" id="FTOD01000001">
    <property type="protein sequence ID" value="SIS37725.1"/>
    <property type="molecule type" value="Genomic_DNA"/>
</dbReference>
<feature type="cross-link" description="5-imidazolinone (Ala-Gly)" evidence="6">
    <location>
        <begin position="147"/>
        <end position="149"/>
    </location>
</feature>
<dbReference type="GO" id="GO:0019557">
    <property type="term" value="P:L-histidine catabolic process to glutamate and formate"/>
    <property type="evidence" value="ECO:0007669"/>
    <property type="project" value="UniProtKB-UniPathway"/>
</dbReference>
<proteinExistence type="inferred from homology"/>
<comment type="similarity">
    <text evidence="6 7">Belongs to the PAL/histidase family.</text>
</comment>
<evidence type="ECO:0000256" key="6">
    <source>
        <dbReference type="HAMAP-Rule" id="MF_00229"/>
    </source>
</evidence>
<dbReference type="GO" id="GO:0004397">
    <property type="term" value="F:histidine ammonia-lyase activity"/>
    <property type="evidence" value="ECO:0007669"/>
    <property type="project" value="UniProtKB-UniRule"/>
</dbReference>
<dbReference type="GO" id="GO:0005737">
    <property type="term" value="C:cytoplasm"/>
    <property type="evidence" value="ECO:0007669"/>
    <property type="project" value="UniProtKB-SubCell"/>
</dbReference>
<dbReference type="InterPro" id="IPR024083">
    <property type="entry name" value="Fumarase/histidase_N"/>
</dbReference>
<dbReference type="InterPro" id="IPR001106">
    <property type="entry name" value="Aromatic_Lyase"/>
</dbReference>
<comment type="catalytic activity">
    <reaction evidence="5 6 8">
        <text>L-histidine = trans-urocanate + NH4(+)</text>
        <dbReference type="Rhea" id="RHEA:21232"/>
        <dbReference type="ChEBI" id="CHEBI:17771"/>
        <dbReference type="ChEBI" id="CHEBI:28938"/>
        <dbReference type="ChEBI" id="CHEBI:57595"/>
        <dbReference type="EC" id="4.3.1.3"/>
    </reaction>
</comment>
<dbReference type="OrthoDB" id="9806955at2"/>
<evidence type="ECO:0000256" key="9">
    <source>
        <dbReference type="RuleBase" id="RU004480"/>
    </source>
</evidence>
<evidence type="ECO:0000256" key="5">
    <source>
        <dbReference type="ARBA" id="ARBA00049269"/>
    </source>
</evidence>
<comment type="PTM">
    <text evidence="6">Contains an active site 4-methylidene-imidazol-5-one (MIO), which is formed autocatalytically by cyclization and dehydration of residues Ala-Ser-Gly.</text>
</comment>
<keyword evidence="6" id="KW-0963">Cytoplasm</keyword>
<keyword evidence="3 6" id="KW-0369">Histidine metabolism</keyword>
<keyword evidence="4 6" id="KW-0456">Lyase</keyword>
<dbReference type="RefSeq" id="WP_076522740.1">
    <property type="nucleotide sequence ID" value="NZ_CP048103.1"/>
</dbReference>
<dbReference type="FunFam" id="1.20.200.10:FF:000003">
    <property type="entry name" value="Histidine ammonia-lyase"/>
    <property type="match status" value="1"/>
</dbReference>